<gene>
    <name evidence="1" type="ORF">MENTE1834_LOCUS39039</name>
</gene>
<evidence type="ECO:0000313" key="1">
    <source>
        <dbReference type="EMBL" id="CAK5091214.1"/>
    </source>
</evidence>
<dbReference type="Proteomes" id="UP001497535">
    <property type="component" value="Unassembled WGS sequence"/>
</dbReference>
<reference evidence="1" key="1">
    <citation type="submission" date="2023-11" db="EMBL/GenBank/DDBJ databases">
        <authorList>
            <person name="Poullet M."/>
        </authorList>
    </citation>
    <scope>NUCLEOTIDE SEQUENCE</scope>
    <source>
        <strain evidence="1">E1834</strain>
    </source>
</reference>
<sequence length="113" mass="14211">MLEIMQAFRNTRMIDKRPLGDQKSIFNKFSQMYTPSISDWFKEINFWELWFKLITIMVALKWAWKLYNYYYRRIVKKEIKNILISKFQAERISKVEMEEIRDEKKITRDERRW</sequence>
<proteinExistence type="predicted"/>
<organism evidence="1 2">
    <name type="scientific">Meloidogyne enterolobii</name>
    <name type="common">Root-knot nematode worm</name>
    <name type="synonym">Meloidogyne mayaguensis</name>
    <dbReference type="NCBI Taxonomy" id="390850"/>
    <lineage>
        <taxon>Eukaryota</taxon>
        <taxon>Metazoa</taxon>
        <taxon>Ecdysozoa</taxon>
        <taxon>Nematoda</taxon>
        <taxon>Chromadorea</taxon>
        <taxon>Rhabditida</taxon>
        <taxon>Tylenchina</taxon>
        <taxon>Tylenchomorpha</taxon>
        <taxon>Tylenchoidea</taxon>
        <taxon>Meloidogynidae</taxon>
        <taxon>Meloidogyninae</taxon>
        <taxon>Meloidogyne</taxon>
    </lineage>
</organism>
<name>A0ACB1AKA1_MELEN</name>
<comment type="caution">
    <text evidence="1">The sequence shown here is derived from an EMBL/GenBank/DDBJ whole genome shotgun (WGS) entry which is preliminary data.</text>
</comment>
<evidence type="ECO:0000313" key="2">
    <source>
        <dbReference type="Proteomes" id="UP001497535"/>
    </source>
</evidence>
<accession>A0ACB1AKA1</accession>
<keyword evidence="2" id="KW-1185">Reference proteome</keyword>
<dbReference type="EMBL" id="CAVMJV010000087">
    <property type="protein sequence ID" value="CAK5091214.1"/>
    <property type="molecule type" value="Genomic_DNA"/>
</dbReference>
<protein>
    <submittedName>
        <fullName evidence="1">Uncharacterized protein</fullName>
    </submittedName>
</protein>